<dbReference type="Gene3D" id="3.40.630.30">
    <property type="match status" value="1"/>
</dbReference>
<evidence type="ECO:0000256" key="18">
    <source>
        <dbReference type="ARBA" id="ARBA00048940"/>
    </source>
</evidence>
<keyword evidence="11" id="KW-0234">DNA repair</keyword>
<comment type="similarity">
    <text evidence="1">Belongs to the MYST (SAS/MOZ) family.</text>
</comment>
<proteinExistence type="inferred from homology"/>
<evidence type="ECO:0000313" key="25">
    <source>
        <dbReference type="EMBL" id="GET01516.1"/>
    </source>
</evidence>
<dbReference type="InterPro" id="IPR040706">
    <property type="entry name" value="Zf-MYST"/>
</dbReference>
<sequence>MVKTNYSGLNPVVVQALNIGIVVKRQKCGVLVFVLHLRNFLNITQNTFPRMGLSKWLKGRISRSQKDRASISSLGSDEIEEIYLTYSVMYSKCLAHYSYDYSHEAKSNSKSFTMESDTNSVISVEHESIPTTPVQTNTTEVTGNEIIIGNKYYVRLENYADSEDEIQYRIGEVLSDRINYEGSREYYIHFVDFNKRLDEWVPEDRIDTITAVIIEKPQLTTPKTPRKINLSLEDPSTPPPTASLLLKENFSTPVTIRAYDSPRSIASVTSTFNEKGEAVGAMSCRPNKRRVKNLQEIHFGEFCIETWYFSPYPEEFNDSPIIYICEFCLSYFISEFQLRRHVNKCTIMHPPGNEIYRDDEISFFEIDGARQSTYCQNLCLLSKLFLDHKSLTYDLLPFLFYIMCKQDQYGYHIIGYFSKEKNYTLNNLACILTIPPYQRKGYGRLLISFSYELSKIEGRIGSPERPLSDLGLLSYQQYWYETILEVLWDTKEIGDDYITIDEITAKTSITQSDVLFTLYESGICVYQGQVCIRLTEAMLNTSLNSVSKKRRINIENLKWSPPHFTANQLRYKN</sequence>
<evidence type="ECO:0000256" key="4">
    <source>
        <dbReference type="ARBA" id="ARBA00022679"/>
    </source>
</evidence>
<evidence type="ECO:0000256" key="21">
    <source>
        <dbReference type="ARBA" id="ARBA00076782"/>
    </source>
</evidence>
<keyword evidence="5" id="KW-0227">DNA damage</keyword>
<evidence type="ECO:0000256" key="16">
    <source>
        <dbReference type="ARBA" id="ARBA00047752"/>
    </source>
</evidence>
<organism evidence="25 26">
    <name type="scientific">Rhizophagus clarus</name>
    <dbReference type="NCBI Taxonomy" id="94130"/>
    <lineage>
        <taxon>Eukaryota</taxon>
        <taxon>Fungi</taxon>
        <taxon>Fungi incertae sedis</taxon>
        <taxon>Mucoromycota</taxon>
        <taxon>Glomeromycotina</taxon>
        <taxon>Glomeromycetes</taxon>
        <taxon>Glomerales</taxon>
        <taxon>Glomeraceae</taxon>
        <taxon>Rhizophagus</taxon>
    </lineage>
</organism>
<keyword evidence="6" id="KW-0156">Chromatin regulator</keyword>
<comment type="catalytic activity">
    <reaction evidence="16">
        <text>(2E)-butenoyl-CoA + L-lysyl-[protein] = N(6)-(2E)-butenoyl-L-lysyl-[protein] + CoA + H(+)</text>
        <dbReference type="Rhea" id="RHEA:53908"/>
        <dbReference type="Rhea" id="RHEA-COMP:9752"/>
        <dbReference type="Rhea" id="RHEA-COMP:13707"/>
        <dbReference type="ChEBI" id="CHEBI:15378"/>
        <dbReference type="ChEBI" id="CHEBI:29969"/>
        <dbReference type="ChEBI" id="CHEBI:57287"/>
        <dbReference type="ChEBI" id="CHEBI:57332"/>
        <dbReference type="ChEBI" id="CHEBI:137954"/>
    </reaction>
    <physiologicalReaction direction="left-to-right" evidence="16">
        <dbReference type="Rhea" id="RHEA:53909"/>
    </physiologicalReaction>
</comment>
<keyword evidence="8" id="KW-0805">Transcription regulation</keyword>
<dbReference type="Gene3D" id="2.30.30.140">
    <property type="match status" value="1"/>
</dbReference>
<evidence type="ECO:0000256" key="2">
    <source>
        <dbReference type="ARBA" id="ARBA00013184"/>
    </source>
</evidence>
<dbReference type="SMART" id="SM00298">
    <property type="entry name" value="CHROMO"/>
    <property type="match status" value="1"/>
</dbReference>
<comment type="catalytic activity">
    <reaction evidence="18">
        <text>L-lysyl-[histone] + acetyl-CoA = N(6)-acetyl-L-lysyl-[histone] + CoA + H(+)</text>
        <dbReference type="Rhea" id="RHEA:21992"/>
        <dbReference type="Rhea" id="RHEA-COMP:9845"/>
        <dbReference type="Rhea" id="RHEA-COMP:11338"/>
        <dbReference type="ChEBI" id="CHEBI:15378"/>
        <dbReference type="ChEBI" id="CHEBI:29969"/>
        <dbReference type="ChEBI" id="CHEBI:57287"/>
        <dbReference type="ChEBI" id="CHEBI:57288"/>
        <dbReference type="ChEBI" id="CHEBI:61930"/>
        <dbReference type="EC" id="2.3.1.48"/>
    </reaction>
    <physiologicalReaction direction="left-to-right" evidence="18">
        <dbReference type="Rhea" id="RHEA:21993"/>
    </physiologicalReaction>
</comment>
<evidence type="ECO:0000256" key="19">
    <source>
        <dbReference type="ARBA" id="ARBA00074445"/>
    </source>
</evidence>
<dbReference type="FunFam" id="3.40.630.30:FF:000002">
    <property type="entry name" value="Histone acetyltransferase"/>
    <property type="match status" value="1"/>
</dbReference>
<dbReference type="GO" id="GO:0035267">
    <property type="term" value="C:NuA4 histone acetyltransferase complex"/>
    <property type="evidence" value="ECO:0007669"/>
    <property type="project" value="UniProtKB-ARBA"/>
</dbReference>
<evidence type="ECO:0000256" key="1">
    <source>
        <dbReference type="ARBA" id="ARBA00010107"/>
    </source>
</evidence>
<evidence type="ECO:0000256" key="17">
    <source>
        <dbReference type="ARBA" id="ARBA00047787"/>
    </source>
</evidence>
<evidence type="ECO:0000256" key="11">
    <source>
        <dbReference type="ARBA" id="ARBA00023204"/>
    </source>
</evidence>
<dbReference type="AlphaFoldDB" id="A0A8H3MBA4"/>
<dbReference type="Proteomes" id="UP000615446">
    <property type="component" value="Unassembled WGS sequence"/>
</dbReference>
<evidence type="ECO:0000256" key="22">
    <source>
        <dbReference type="ARBA" id="ARBA00077673"/>
    </source>
</evidence>
<evidence type="ECO:0000256" key="15">
    <source>
        <dbReference type="ARBA" id="ARBA00047557"/>
    </source>
</evidence>
<evidence type="ECO:0000256" key="6">
    <source>
        <dbReference type="ARBA" id="ARBA00022853"/>
    </source>
</evidence>
<keyword evidence="7" id="KW-0007">Acetylation</keyword>
<dbReference type="GO" id="GO:0010485">
    <property type="term" value="F:histone H4 acetyltransferase activity"/>
    <property type="evidence" value="ECO:0007669"/>
    <property type="project" value="UniProtKB-ARBA"/>
</dbReference>
<comment type="catalytic activity">
    <reaction evidence="17">
        <text>L-lysyl-[protein] + acetyl-CoA = N(6)-acetyl-L-lysyl-[protein] + CoA + H(+)</text>
        <dbReference type="Rhea" id="RHEA:45948"/>
        <dbReference type="Rhea" id="RHEA-COMP:9752"/>
        <dbReference type="Rhea" id="RHEA-COMP:10731"/>
        <dbReference type="ChEBI" id="CHEBI:15378"/>
        <dbReference type="ChEBI" id="CHEBI:29969"/>
        <dbReference type="ChEBI" id="CHEBI:57287"/>
        <dbReference type="ChEBI" id="CHEBI:57288"/>
        <dbReference type="ChEBI" id="CHEBI:61930"/>
    </reaction>
    <physiologicalReaction direction="left-to-right" evidence="17">
        <dbReference type="Rhea" id="RHEA:45949"/>
    </physiologicalReaction>
</comment>
<dbReference type="InterPro" id="IPR016181">
    <property type="entry name" value="Acyl_CoA_acyltransferase"/>
</dbReference>
<keyword evidence="10" id="KW-0804">Transcription</keyword>
<dbReference type="Gene3D" id="3.30.60.60">
    <property type="entry name" value="N-acetyl transferase-like"/>
    <property type="match status" value="1"/>
</dbReference>
<dbReference type="EC" id="2.3.1.48" evidence="2"/>
<feature type="active site" description="Proton donor/acceptor" evidence="23">
    <location>
        <position position="464"/>
    </location>
</feature>
<dbReference type="Pfam" id="PF01853">
    <property type="entry name" value="MOZ_SAS"/>
    <property type="match status" value="1"/>
</dbReference>
<dbReference type="PANTHER" id="PTHR10615">
    <property type="entry name" value="HISTONE ACETYLTRANSFERASE"/>
    <property type="match status" value="1"/>
</dbReference>
<dbReference type="PANTHER" id="PTHR10615:SF218">
    <property type="entry name" value="HISTONE ACETYLTRANSFERASE ESA1"/>
    <property type="match status" value="1"/>
</dbReference>
<evidence type="ECO:0000256" key="8">
    <source>
        <dbReference type="ARBA" id="ARBA00023015"/>
    </source>
</evidence>
<keyword evidence="4 25" id="KW-0808">Transferase</keyword>
<dbReference type="SUPFAM" id="SSF55729">
    <property type="entry name" value="Acyl-CoA N-acyltransferases (Nat)"/>
    <property type="match status" value="1"/>
</dbReference>
<evidence type="ECO:0000256" key="5">
    <source>
        <dbReference type="ARBA" id="ARBA00022763"/>
    </source>
</evidence>
<evidence type="ECO:0000256" key="23">
    <source>
        <dbReference type="PIRSR" id="PIRSR602717-51"/>
    </source>
</evidence>
<feature type="domain" description="MYST-type HAT" evidence="24">
    <location>
        <begin position="289"/>
        <end position="561"/>
    </location>
</feature>
<dbReference type="InterPro" id="IPR000953">
    <property type="entry name" value="Chromo/chromo_shadow_dom"/>
</dbReference>
<reference evidence="25" key="1">
    <citation type="submission" date="2019-10" db="EMBL/GenBank/DDBJ databases">
        <title>Conservation and host-specific expression of non-tandemly repeated heterogenous ribosome RNA gene in arbuscular mycorrhizal fungi.</title>
        <authorList>
            <person name="Maeda T."/>
            <person name="Kobayashi Y."/>
            <person name="Nakagawa T."/>
            <person name="Ezawa T."/>
            <person name="Yamaguchi K."/>
            <person name="Bino T."/>
            <person name="Nishimoto Y."/>
            <person name="Shigenobu S."/>
            <person name="Kawaguchi M."/>
        </authorList>
    </citation>
    <scope>NUCLEOTIDE SEQUENCE</scope>
    <source>
        <strain evidence="25">HR1</strain>
    </source>
</reference>
<evidence type="ECO:0000313" key="26">
    <source>
        <dbReference type="Proteomes" id="UP000615446"/>
    </source>
</evidence>
<dbReference type="InterPro" id="IPR002717">
    <property type="entry name" value="HAT_MYST-type"/>
</dbReference>
<gene>
    <name evidence="25" type="ORF">RCL2_002792400</name>
</gene>
<evidence type="ECO:0000256" key="20">
    <source>
        <dbReference type="ARBA" id="ARBA00075313"/>
    </source>
</evidence>
<dbReference type="EMBL" id="BLAL01000300">
    <property type="protein sequence ID" value="GET01516.1"/>
    <property type="molecule type" value="Genomic_DNA"/>
</dbReference>
<protein>
    <recommendedName>
        <fullName evidence="3">Histone acetyltransferase ESA1</fullName>
        <ecNumber evidence="2">2.3.1.48</ecNumber>
    </recommendedName>
    <alternativeName>
        <fullName evidence="19">Histone acetyltransferase esa1</fullName>
    </alternativeName>
    <alternativeName>
        <fullName evidence="12 20">protein 2-hydroxyisobutyryltransferase ESA1</fullName>
    </alternativeName>
    <alternativeName>
        <fullName evidence="14 21">protein acetyltransferase ESA1</fullName>
    </alternativeName>
    <alternativeName>
        <fullName evidence="13 22">protein crotonyltransferase ESA1</fullName>
    </alternativeName>
</protein>
<dbReference type="FunFam" id="1.10.10.10:FF:000526">
    <property type="entry name" value="Histone acetyltransferase"/>
    <property type="match status" value="1"/>
</dbReference>
<evidence type="ECO:0000256" key="10">
    <source>
        <dbReference type="ARBA" id="ARBA00023163"/>
    </source>
</evidence>
<evidence type="ECO:0000256" key="12">
    <source>
        <dbReference type="ARBA" id="ARBA00031065"/>
    </source>
</evidence>
<dbReference type="GO" id="GO:0006357">
    <property type="term" value="P:regulation of transcription by RNA polymerase II"/>
    <property type="evidence" value="ECO:0007669"/>
    <property type="project" value="TreeGrafter"/>
</dbReference>
<dbReference type="InterPro" id="IPR025995">
    <property type="entry name" value="Tudor-knot"/>
</dbReference>
<evidence type="ECO:0000259" key="24">
    <source>
        <dbReference type="PROSITE" id="PS51726"/>
    </source>
</evidence>
<evidence type="ECO:0000256" key="3">
    <source>
        <dbReference type="ARBA" id="ARBA00022255"/>
    </source>
</evidence>
<keyword evidence="9" id="KW-0010">Activator</keyword>
<dbReference type="FunFam" id="3.30.60.60:FF:000001">
    <property type="entry name" value="Histone acetyltransferase"/>
    <property type="match status" value="1"/>
</dbReference>
<evidence type="ECO:0000256" key="9">
    <source>
        <dbReference type="ARBA" id="ARBA00023159"/>
    </source>
</evidence>
<dbReference type="SUPFAM" id="SSF54160">
    <property type="entry name" value="Chromo domain-like"/>
    <property type="match status" value="1"/>
</dbReference>
<dbReference type="GO" id="GO:0003712">
    <property type="term" value="F:transcription coregulator activity"/>
    <property type="evidence" value="ECO:0007669"/>
    <property type="project" value="TreeGrafter"/>
</dbReference>
<evidence type="ECO:0000256" key="14">
    <source>
        <dbReference type="ARBA" id="ARBA00031553"/>
    </source>
</evidence>
<dbReference type="InterPro" id="IPR050603">
    <property type="entry name" value="MYST_HAT"/>
</dbReference>
<dbReference type="Pfam" id="PF17772">
    <property type="entry name" value="zf-MYST"/>
    <property type="match status" value="1"/>
</dbReference>
<dbReference type="Gene3D" id="1.10.10.10">
    <property type="entry name" value="Winged helix-like DNA-binding domain superfamily/Winged helix DNA-binding domain"/>
    <property type="match status" value="1"/>
</dbReference>
<dbReference type="OrthoDB" id="787137at2759"/>
<evidence type="ECO:0000256" key="7">
    <source>
        <dbReference type="ARBA" id="ARBA00022990"/>
    </source>
</evidence>
<name>A0A8H3MBA4_9GLOM</name>
<evidence type="ECO:0000256" key="13">
    <source>
        <dbReference type="ARBA" id="ARBA00031133"/>
    </source>
</evidence>
<comment type="catalytic activity">
    <reaction evidence="15">
        <text>2-hydroxyisobutanoyl-CoA + L-lysyl-[protein] = N(6)-(2-hydroxyisobutanoyl)-L-lysyl-[protein] + CoA + H(+)</text>
        <dbReference type="Rhea" id="RHEA:24180"/>
        <dbReference type="Rhea" id="RHEA-COMP:9752"/>
        <dbReference type="Rhea" id="RHEA-COMP:15921"/>
        <dbReference type="ChEBI" id="CHEBI:15378"/>
        <dbReference type="ChEBI" id="CHEBI:29969"/>
        <dbReference type="ChEBI" id="CHEBI:57287"/>
        <dbReference type="ChEBI" id="CHEBI:131780"/>
        <dbReference type="ChEBI" id="CHEBI:144968"/>
    </reaction>
    <physiologicalReaction direction="left-to-right" evidence="15">
        <dbReference type="Rhea" id="RHEA:24181"/>
    </physiologicalReaction>
</comment>
<comment type="caution">
    <text evidence="25">The sequence shown here is derived from an EMBL/GenBank/DDBJ whole genome shotgun (WGS) entry which is preliminary data.</text>
</comment>
<dbReference type="InterPro" id="IPR036388">
    <property type="entry name" value="WH-like_DNA-bd_sf"/>
</dbReference>
<dbReference type="GO" id="GO:0005634">
    <property type="term" value="C:nucleus"/>
    <property type="evidence" value="ECO:0007669"/>
    <property type="project" value="TreeGrafter"/>
</dbReference>
<dbReference type="Pfam" id="PF11717">
    <property type="entry name" value="Tudor-knot"/>
    <property type="match status" value="1"/>
</dbReference>
<dbReference type="GO" id="GO:0003682">
    <property type="term" value="F:chromatin binding"/>
    <property type="evidence" value="ECO:0007669"/>
    <property type="project" value="TreeGrafter"/>
</dbReference>
<accession>A0A8H3MBA4</accession>
<dbReference type="GO" id="GO:0006281">
    <property type="term" value="P:DNA repair"/>
    <property type="evidence" value="ECO:0007669"/>
    <property type="project" value="UniProtKB-KW"/>
</dbReference>
<dbReference type="PROSITE" id="PS51726">
    <property type="entry name" value="MYST_HAT"/>
    <property type="match status" value="1"/>
</dbReference>
<dbReference type="InterPro" id="IPR016197">
    <property type="entry name" value="Chromo-like_dom_sf"/>
</dbReference>